<keyword evidence="4" id="KW-1185">Reference proteome</keyword>
<reference evidence="3" key="1">
    <citation type="submission" date="2016-03" db="EMBL/GenBank/DDBJ databases">
        <title>Mechanisms controlling the formation of the plant cell surface in tip-growing cells are functionally conserved among land plants.</title>
        <authorList>
            <person name="Honkanen S."/>
            <person name="Jones V.A."/>
            <person name="Morieri G."/>
            <person name="Champion C."/>
            <person name="Hetherington A.J."/>
            <person name="Kelly S."/>
            <person name="Saint-Marcoux D."/>
            <person name="Proust H."/>
            <person name="Prescott H."/>
            <person name="Dolan L."/>
        </authorList>
    </citation>
    <scope>NUCLEOTIDE SEQUENCE [LARGE SCALE GENOMIC DNA]</scope>
    <source>
        <tissue evidence="3">Whole gametophyte</tissue>
    </source>
</reference>
<keyword evidence="2" id="KW-0472">Membrane</keyword>
<keyword evidence="2" id="KW-0812">Transmembrane</keyword>
<dbReference type="Proteomes" id="UP000077202">
    <property type="component" value="Unassembled WGS sequence"/>
</dbReference>
<gene>
    <name evidence="3" type="ORF">AXG93_2817s1030</name>
</gene>
<evidence type="ECO:0000313" key="3">
    <source>
        <dbReference type="EMBL" id="OAE27299.1"/>
    </source>
</evidence>
<feature type="transmembrane region" description="Helical" evidence="2">
    <location>
        <begin position="134"/>
        <end position="153"/>
    </location>
</feature>
<accession>A0A176W2P1</accession>
<organism evidence="3 4">
    <name type="scientific">Marchantia polymorpha subsp. ruderalis</name>
    <dbReference type="NCBI Taxonomy" id="1480154"/>
    <lineage>
        <taxon>Eukaryota</taxon>
        <taxon>Viridiplantae</taxon>
        <taxon>Streptophyta</taxon>
        <taxon>Embryophyta</taxon>
        <taxon>Marchantiophyta</taxon>
        <taxon>Marchantiopsida</taxon>
        <taxon>Marchantiidae</taxon>
        <taxon>Marchantiales</taxon>
        <taxon>Marchantiaceae</taxon>
        <taxon>Marchantia</taxon>
    </lineage>
</organism>
<evidence type="ECO:0000313" key="4">
    <source>
        <dbReference type="Proteomes" id="UP000077202"/>
    </source>
</evidence>
<comment type="caution">
    <text evidence="3">The sequence shown here is derived from an EMBL/GenBank/DDBJ whole genome shotgun (WGS) entry which is preliminary data.</text>
</comment>
<dbReference type="AlphaFoldDB" id="A0A176W2P1"/>
<protein>
    <submittedName>
        <fullName evidence="3">Uncharacterized protein</fullName>
    </submittedName>
</protein>
<name>A0A176W2P1_MARPO</name>
<feature type="region of interest" description="Disordered" evidence="1">
    <location>
        <begin position="73"/>
        <end position="92"/>
    </location>
</feature>
<feature type="compositionally biased region" description="Basic and acidic residues" evidence="1">
    <location>
        <begin position="109"/>
        <end position="121"/>
    </location>
</feature>
<evidence type="ECO:0000256" key="2">
    <source>
        <dbReference type="SAM" id="Phobius"/>
    </source>
</evidence>
<sequence length="176" mass="19596">MAQNLPPLTICLILSMETPEILSSICLNTQSLDSQQSSQRAEPLPIESHAQTRARYQVAHNSGLSAAAYKSGAQFNHHDDPETRIPRTLQGPILPPRDIALRTIAELQRDDEQQQEHEQEPGPKQGRRPQSRDGVVVVVVVTVTVVVVVVMRLRDVHGPWWGRHRSQLQITDRGGG</sequence>
<feature type="region of interest" description="Disordered" evidence="1">
    <location>
        <begin position="109"/>
        <end position="132"/>
    </location>
</feature>
<dbReference type="EMBL" id="LVLJ01001921">
    <property type="protein sequence ID" value="OAE27299.1"/>
    <property type="molecule type" value="Genomic_DNA"/>
</dbReference>
<keyword evidence="2" id="KW-1133">Transmembrane helix</keyword>
<proteinExistence type="predicted"/>
<feature type="compositionally biased region" description="Basic and acidic residues" evidence="1">
    <location>
        <begin position="76"/>
        <end position="85"/>
    </location>
</feature>
<evidence type="ECO:0000256" key="1">
    <source>
        <dbReference type="SAM" id="MobiDB-lite"/>
    </source>
</evidence>